<dbReference type="OrthoDB" id="366002at2"/>
<dbReference type="HOGENOM" id="CLU_444722_0_0_12"/>
<dbReference type="AlphaFoldDB" id="V5WFQ5"/>
<dbReference type="STRING" id="1307761.L21SP2_0974"/>
<proteinExistence type="predicted"/>
<sequence length="745" mass="79326">MTRNEGLVNFGKQAATSLASTAIGGIGPTEGAFTALEAGQKVGLTLGRQLGTNLSSGLINSIEYSAEDGFGWNGEALAESMVGEQALAGYMGTVMGGAIQHSMTDSIRGTIGEDLMNAQATARTAGNLARMGIDLAVTGNTGINLLNANGVGLFEMNFDLEQGISGRISMGGYDMSAGTIMSAINGMSTYKTSRDILNQGFSGDRAAAMRMLASYAADETDERFEQLMNGDAEFTIEEGDGNAKTEQDENGRISMRIDSQEGTNGDLLTGIALIHEAFRNGLDDGEIGQQQENAESVIHHTIAAQMVGQGYGMSSLSDSLKDEIKILNSEGGIQKLAEHAVENYDWSADYWKLTAEGKWKEDQSLDFDISAAVEENPELLNDPEIMALLRQGGGKIAFSDMNEEVAQKIGLSIFGDDIANSTNPNVPDWANESLISANGALNRFIEGTGAFVNASEAINSAISYIGGSNYESNPINSSIANTLLTDMMDSLGGVQDSGLLVKNGVSGIDTSNLVNLGTDENPLYIPVELGPGQSVHDSSSLPGLRDMDAGIFKNHSGIDLRGIGDSNVVSSADNLSMELNYDATFGLNALTTFNYSGISAQDKLSHLEAEPTIMSFLQNFGTEGVNFDGNALSGLIAGTVLGNVGNTGYSDGAHLDWNTLEYSSDLAGFDPNSPLDSTLYGDYLRNDITVQSAFARYRSGGEGTPETVLDYASNLNNYRNYFEETNDIPWMWEMNLNYGLGWDDY</sequence>
<dbReference type="KEGG" id="slr:L21SP2_0974"/>
<protein>
    <submittedName>
        <fullName evidence="1">Uncharacterized protein</fullName>
    </submittedName>
</protein>
<accession>V5WFQ5</accession>
<dbReference type="EMBL" id="CP006939">
    <property type="protein sequence ID" value="AHC14394.1"/>
    <property type="molecule type" value="Genomic_DNA"/>
</dbReference>
<organism evidence="1 2">
    <name type="scientific">Salinispira pacifica</name>
    <dbReference type="NCBI Taxonomy" id="1307761"/>
    <lineage>
        <taxon>Bacteria</taxon>
        <taxon>Pseudomonadati</taxon>
        <taxon>Spirochaetota</taxon>
        <taxon>Spirochaetia</taxon>
        <taxon>Spirochaetales</taxon>
        <taxon>Spirochaetaceae</taxon>
        <taxon>Salinispira</taxon>
    </lineage>
</organism>
<reference evidence="1 2" key="1">
    <citation type="journal article" date="2015" name="Stand. Genomic Sci.">
        <title>Complete genome sequence and description of Salinispira pacifica gen. nov., sp. nov., a novel spirochaete isolated form a hypersaline microbial mat.</title>
        <authorList>
            <person name="Ben Hania W."/>
            <person name="Joseph M."/>
            <person name="Schumann P."/>
            <person name="Bunk B."/>
            <person name="Fiebig A."/>
            <person name="Sproer C."/>
            <person name="Klenk H.P."/>
            <person name="Fardeau M.L."/>
            <person name="Spring S."/>
        </authorList>
    </citation>
    <scope>NUCLEOTIDE SEQUENCE [LARGE SCALE GENOMIC DNA]</scope>
    <source>
        <strain evidence="1 2">L21-RPul-D2</strain>
    </source>
</reference>
<evidence type="ECO:0000313" key="2">
    <source>
        <dbReference type="Proteomes" id="UP000018680"/>
    </source>
</evidence>
<dbReference type="RefSeq" id="WP_024267325.1">
    <property type="nucleotide sequence ID" value="NC_023035.1"/>
</dbReference>
<evidence type="ECO:0000313" key="1">
    <source>
        <dbReference type="EMBL" id="AHC14394.1"/>
    </source>
</evidence>
<gene>
    <name evidence="1" type="ORF">L21SP2_0974</name>
</gene>
<dbReference type="eggNOG" id="COG3210">
    <property type="taxonomic scope" value="Bacteria"/>
</dbReference>
<name>V5WFQ5_9SPIO</name>
<keyword evidence="2" id="KW-1185">Reference proteome</keyword>
<dbReference type="Proteomes" id="UP000018680">
    <property type="component" value="Chromosome"/>
</dbReference>